<dbReference type="RefSeq" id="WP_075801115.1">
    <property type="nucleotide sequence ID" value="NZ_CP015587.1"/>
</dbReference>
<gene>
    <name evidence="1" type="ORF">RGI145_24040</name>
</gene>
<reference evidence="1 2" key="1">
    <citation type="submission" date="2016-05" db="EMBL/GenBank/DDBJ databases">
        <title>Complete Genome and Methylome Analysis of Psychrotrophic Bacterial Isolates from Antarctic Lake Untersee.</title>
        <authorList>
            <person name="Fomenkov A."/>
            <person name="Akimov V.N."/>
            <person name="Vasilyeva L.V."/>
            <person name="Andersen D."/>
            <person name="Vincze T."/>
            <person name="Roberts R.J."/>
        </authorList>
    </citation>
    <scope>NUCLEOTIDE SEQUENCE [LARGE SCALE GENOMIC DNA]</scope>
    <source>
        <strain evidence="1 2">U14-5</strain>
        <plasmid evidence="2">Plasmid 3</plasmid>
    </source>
</reference>
<dbReference type="InterPro" id="IPR038573">
    <property type="entry name" value="BrnT_sf"/>
</dbReference>
<protein>
    <recommendedName>
        <fullName evidence="3">BrnT family toxin</fullName>
    </recommendedName>
</protein>
<sequence>MEIEFDPEKDARNRAERGLPFLLIVHVLAGMVGEYEDTRRDYGETRMTVFGLVNGRLLTATYTRRGDVIRVISLRKANEREQRKWLKRE</sequence>
<dbReference type="InterPro" id="IPR007460">
    <property type="entry name" value="BrnT_toxin"/>
</dbReference>
<geneLocation type="plasmid" evidence="1 2">
    <name>3</name>
</geneLocation>
<accession>A0A1L7ANY0</accession>
<dbReference type="KEGG" id="rgi:RGI145_24040"/>
<evidence type="ECO:0000313" key="1">
    <source>
        <dbReference type="EMBL" id="APT60420.1"/>
    </source>
</evidence>
<dbReference type="EMBL" id="CP015587">
    <property type="protein sequence ID" value="APT60420.1"/>
    <property type="molecule type" value="Genomic_DNA"/>
</dbReference>
<dbReference type="AlphaFoldDB" id="A0A1L7ANY0"/>
<dbReference type="Gene3D" id="3.10.450.530">
    <property type="entry name" value="Ribonuclease toxin, BrnT, of type II toxin-antitoxin system"/>
    <property type="match status" value="1"/>
</dbReference>
<dbReference type="Pfam" id="PF04365">
    <property type="entry name" value="BrnT_toxin"/>
    <property type="match status" value="1"/>
</dbReference>
<organism evidence="1 2">
    <name type="scientific">Roseomonas gilardii</name>
    <dbReference type="NCBI Taxonomy" id="257708"/>
    <lineage>
        <taxon>Bacteria</taxon>
        <taxon>Pseudomonadati</taxon>
        <taxon>Pseudomonadota</taxon>
        <taxon>Alphaproteobacteria</taxon>
        <taxon>Acetobacterales</taxon>
        <taxon>Roseomonadaceae</taxon>
        <taxon>Roseomonas</taxon>
    </lineage>
</organism>
<proteinExistence type="predicted"/>
<evidence type="ECO:0000313" key="2">
    <source>
        <dbReference type="Proteomes" id="UP000185494"/>
    </source>
</evidence>
<dbReference type="Proteomes" id="UP000185494">
    <property type="component" value="Plasmid 3"/>
</dbReference>
<keyword evidence="1" id="KW-0614">Plasmid</keyword>
<evidence type="ECO:0008006" key="3">
    <source>
        <dbReference type="Google" id="ProtNLM"/>
    </source>
</evidence>
<name>A0A1L7ANY0_9PROT</name>